<protein>
    <submittedName>
        <fullName evidence="1">Uncharacterized protein</fullName>
    </submittedName>
</protein>
<dbReference type="EMBL" id="KQ245174">
    <property type="protein sequence ID" value="KNC73771.1"/>
    <property type="molecule type" value="Genomic_DNA"/>
</dbReference>
<keyword evidence="2" id="KW-1185">Reference proteome</keyword>
<name>A0A0L0FB92_9EUKA</name>
<gene>
    <name evidence="1" type="ORF">SARC_13673</name>
</gene>
<dbReference type="Proteomes" id="UP000054560">
    <property type="component" value="Unassembled WGS sequence"/>
</dbReference>
<sequence>MRGVFISQFHCELYASTEVVSRVTSGNGQVADSIETSDKFGNRYALFEVIVQSGIESWTIKRSL</sequence>
<organism evidence="1 2">
    <name type="scientific">Sphaeroforma arctica JP610</name>
    <dbReference type="NCBI Taxonomy" id="667725"/>
    <lineage>
        <taxon>Eukaryota</taxon>
        <taxon>Ichthyosporea</taxon>
        <taxon>Ichthyophonida</taxon>
        <taxon>Sphaeroforma</taxon>
    </lineage>
</organism>
<proteinExistence type="predicted"/>
<dbReference type="AlphaFoldDB" id="A0A0L0FB92"/>
<accession>A0A0L0FB92</accession>
<dbReference type="RefSeq" id="XP_014147673.1">
    <property type="nucleotide sequence ID" value="XM_014292198.1"/>
</dbReference>
<feature type="non-terminal residue" evidence="1">
    <location>
        <position position="64"/>
    </location>
</feature>
<dbReference type="GeneID" id="25914177"/>
<evidence type="ECO:0000313" key="1">
    <source>
        <dbReference type="EMBL" id="KNC73771.1"/>
    </source>
</evidence>
<evidence type="ECO:0000313" key="2">
    <source>
        <dbReference type="Proteomes" id="UP000054560"/>
    </source>
</evidence>
<reference evidence="1 2" key="1">
    <citation type="submission" date="2011-02" db="EMBL/GenBank/DDBJ databases">
        <title>The Genome Sequence of Sphaeroforma arctica JP610.</title>
        <authorList>
            <consortium name="The Broad Institute Genome Sequencing Platform"/>
            <person name="Russ C."/>
            <person name="Cuomo C."/>
            <person name="Young S.K."/>
            <person name="Zeng Q."/>
            <person name="Gargeya S."/>
            <person name="Alvarado L."/>
            <person name="Berlin A."/>
            <person name="Chapman S.B."/>
            <person name="Chen Z."/>
            <person name="Freedman E."/>
            <person name="Gellesch M."/>
            <person name="Goldberg J."/>
            <person name="Griggs A."/>
            <person name="Gujja S."/>
            <person name="Heilman E."/>
            <person name="Heiman D."/>
            <person name="Howarth C."/>
            <person name="Mehta T."/>
            <person name="Neiman D."/>
            <person name="Pearson M."/>
            <person name="Roberts A."/>
            <person name="Saif S."/>
            <person name="Shea T."/>
            <person name="Shenoy N."/>
            <person name="Sisk P."/>
            <person name="Stolte C."/>
            <person name="Sykes S."/>
            <person name="White J."/>
            <person name="Yandava C."/>
            <person name="Burger G."/>
            <person name="Gray M.W."/>
            <person name="Holland P.W.H."/>
            <person name="King N."/>
            <person name="Lang F.B.F."/>
            <person name="Roger A.J."/>
            <person name="Ruiz-Trillo I."/>
            <person name="Haas B."/>
            <person name="Nusbaum C."/>
            <person name="Birren B."/>
        </authorList>
    </citation>
    <scope>NUCLEOTIDE SEQUENCE [LARGE SCALE GENOMIC DNA]</scope>
    <source>
        <strain evidence="1 2">JP610</strain>
    </source>
</reference>